<evidence type="ECO:0000313" key="2">
    <source>
        <dbReference type="EnsemblMetazoa" id="AMEC000718-PA"/>
    </source>
</evidence>
<dbReference type="STRING" id="34690.A0A182TE68"/>
<keyword evidence="3" id="KW-1185">Reference proteome</keyword>
<proteinExistence type="predicted"/>
<dbReference type="VEuPathDB" id="VectorBase:AMEC000718"/>
<dbReference type="PANTHER" id="PTHR37932:SF1">
    <property type="entry name" value="SMALL LYSINE-RICH PROTEIN 1"/>
    <property type="match status" value="1"/>
</dbReference>
<sequence length="165" mass="17210">MGGKGKKKKGAKDSSGGGATGTGPAGSGGGGGPSTPAKDKTEAEEGDEEDGEAKPKKGKGKKGKGKGSKSSKFQGDIFNEAAMENAYYICHNIQDVLKSRGFAWPEGQKKKKKGKKYIQLNNTYCSSERFLGHLTASPAAENPVVTARLPEQKVLRIEAAPRGAV</sequence>
<reference evidence="3" key="1">
    <citation type="submission" date="2014-01" db="EMBL/GenBank/DDBJ databases">
        <title>The Genome Sequence of Anopheles melas CM1001059_A (V2).</title>
        <authorList>
            <consortium name="The Broad Institute Genomics Platform"/>
            <person name="Neafsey D.E."/>
            <person name="Besansky N."/>
            <person name="Howell P."/>
            <person name="Walton C."/>
            <person name="Young S.K."/>
            <person name="Zeng Q."/>
            <person name="Gargeya S."/>
            <person name="Fitzgerald M."/>
            <person name="Haas B."/>
            <person name="Abouelleil A."/>
            <person name="Allen A.W."/>
            <person name="Alvarado L."/>
            <person name="Arachchi H.M."/>
            <person name="Berlin A.M."/>
            <person name="Chapman S.B."/>
            <person name="Gainer-Dewar J."/>
            <person name="Goldberg J."/>
            <person name="Griggs A."/>
            <person name="Gujja S."/>
            <person name="Hansen M."/>
            <person name="Howarth C."/>
            <person name="Imamovic A."/>
            <person name="Ireland A."/>
            <person name="Larimer J."/>
            <person name="McCowan C."/>
            <person name="Murphy C."/>
            <person name="Pearson M."/>
            <person name="Poon T.W."/>
            <person name="Priest M."/>
            <person name="Roberts A."/>
            <person name="Saif S."/>
            <person name="Shea T."/>
            <person name="Sisk P."/>
            <person name="Sykes S."/>
            <person name="Wortman J."/>
            <person name="Nusbaum C."/>
            <person name="Birren B."/>
        </authorList>
    </citation>
    <scope>NUCLEOTIDE SEQUENCE [LARGE SCALE GENOMIC DNA]</scope>
    <source>
        <strain evidence="3">CM1001059</strain>
    </source>
</reference>
<organism evidence="2 3">
    <name type="scientific">Anopheles melas</name>
    <dbReference type="NCBI Taxonomy" id="34690"/>
    <lineage>
        <taxon>Eukaryota</taxon>
        <taxon>Metazoa</taxon>
        <taxon>Ecdysozoa</taxon>
        <taxon>Arthropoda</taxon>
        <taxon>Hexapoda</taxon>
        <taxon>Insecta</taxon>
        <taxon>Pterygota</taxon>
        <taxon>Neoptera</taxon>
        <taxon>Endopterygota</taxon>
        <taxon>Diptera</taxon>
        <taxon>Nematocera</taxon>
        <taxon>Culicoidea</taxon>
        <taxon>Culicidae</taxon>
        <taxon>Anophelinae</taxon>
        <taxon>Anopheles</taxon>
    </lineage>
</organism>
<name>A0A182TE68_9DIPT</name>
<dbReference type="AlphaFoldDB" id="A0A182TE68"/>
<feature type="region of interest" description="Disordered" evidence="1">
    <location>
        <begin position="1"/>
        <end position="72"/>
    </location>
</feature>
<evidence type="ECO:0008006" key="4">
    <source>
        <dbReference type="Google" id="ProtNLM"/>
    </source>
</evidence>
<evidence type="ECO:0000313" key="3">
    <source>
        <dbReference type="Proteomes" id="UP000075902"/>
    </source>
</evidence>
<accession>A0A182TE68</accession>
<dbReference type="InterPro" id="IPR037760">
    <property type="entry name" value="SMKR1"/>
</dbReference>
<dbReference type="EnsemblMetazoa" id="AMEC000718-RA">
    <property type="protein sequence ID" value="AMEC000718-PA"/>
    <property type="gene ID" value="AMEC000718"/>
</dbReference>
<feature type="compositionally biased region" description="Basic residues" evidence="1">
    <location>
        <begin position="56"/>
        <end position="69"/>
    </location>
</feature>
<feature type="compositionally biased region" description="Gly residues" evidence="1">
    <location>
        <begin position="15"/>
        <end position="33"/>
    </location>
</feature>
<feature type="compositionally biased region" description="Basic residues" evidence="1">
    <location>
        <begin position="1"/>
        <end position="10"/>
    </location>
</feature>
<reference evidence="2" key="2">
    <citation type="submission" date="2020-05" db="UniProtKB">
        <authorList>
            <consortium name="EnsemblMetazoa"/>
        </authorList>
    </citation>
    <scope>IDENTIFICATION</scope>
    <source>
        <strain evidence="2">CM1001059</strain>
    </source>
</reference>
<protein>
    <recommendedName>
        <fullName evidence="4">Small lysine-rich protein 1</fullName>
    </recommendedName>
</protein>
<dbReference type="PANTHER" id="PTHR37932">
    <property type="entry name" value="SMALL LYSINE-RICH PROTEIN 1"/>
    <property type="match status" value="1"/>
</dbReference>
<evidence type="ECO:0000256" key="1">
    <source>
        <dbReference type="SAM" id="MobiDB-lite"/>
    </source>
</evidence>
<dbReference type="Proteomes" id="UP000075902">
    <property type="component" value="Unassembled WGS sequence"/>
</dbReference>